<dbReference type="Pfam" id="PF13416">
    <property type="entry name" value="SBP_bac_8"/>
    <property type="match status" value="1"/>
</dbReference>
<evidence type="ECO:0000256" key="6">
    <source>
        <dbReference type="ARBA" id="ARBA00022729"/>
    </source>
</evidence>
<evidence type="ECO:0000256" key="5">
    <source>
        <dbReference type="ARBA" id="ARBA00022448"/>
    </source>
</evidence>
<evidence type="ECO:0000256" key="2">
    <source>
        <dbReference type="ARBA" id="ARBA00008520"/>
    </source>
</evidence>
<dbReference type="Proteomes" id="UP000715095">
    <property type="component" value="Unassembled WGS sequence"/>
</dbReference>
<comment type="caution">
    <text evidence="8">The sequence shown here is derived from an EMBL/GenBank/DDBJ whole genome shotgun (WGS) entry which is preliminary data.</text>
</comment>
<proteinExistence type="inferred from homology"/>
<sequence>MSKQIAAAALSAAVLLAAGAASAAPTEITLWHAMANTLGDWVQDVTDNFNKSQQNCRLTSSYKGSYDQTMMAGIAAHRAGRSPNVLQVFEVGTATMMYSKGAIVPVGDIMEKAGYKFDPKGYIPAVFGYYSTADGRMLSYPFNSSTTVLYVNLDKFAKAGLPTETDKLPKTWPEIEKAAQALKAAGEKCPMTVSWMGWTQLESFSTWHNIEFATLNNGFGGPQARLAINTPLHQRHIENLARMAKEGTFVYKGRGNLPDATFYSGECAINMGSSGSLANIRRNADFKFMTLPMPYYPDVPDAPMNTALGGASLWAMAGKSEAENKCVADFFNFLSDPKIQAENHMRTGYLPVTMRAFEIAKESGYYEKNPGADVAVKQMLKTTDKSRGIRLGYLPNIRTIVDEEFEKVWSGQQDAKAAIDAVMRRGNEQLTRFERIAR</sequence>
<dbReference type="RefSeq" id="WP_205102214.1">
    <property type="nucleotide sequence ID" value="NZ_JACJJC010000005.1"/>
</dbReference>
<feature type="chain" id="PRO_5045991713" description="sn-glycerol-3-phosphate-binding periplasmic protein UgpB" evidence="7">
    <location>
        <begin position="24"/>
        <end position="438"/>
    </location>
</feature>
<dbReference type="Gene3D" id="3.40.190.10">
    <property type="entry name" value="Periplasmic binding protein-like II"/>
    <property type="match status" value="2"/>
</dbReference>
<feature type="signal peptide" evidence="7">
    <location>
        <begin position="1"/>
        <end position="23"/>
    </location>
</feature>
<protein>
    <recommendedName>
        <fullName evidence="4">sn-glycerol-3-phosphate-binding periplasmic protein UgpB</fullName>
    </recommendedName>
</protein>
<evidence type="ECO:0000313" key="9">
    <source>
        <dbReference type="Proteomes" id="UP000715095"/>
    </source>
</evidence>
<evidence type="ECO:0000313" key="8">
    <source>
        <dbReference type="EMBL" id="MBM6703739.1"/>
    </source>
</evidence>
<dbReference type="InterPro" id="IPR006059">
    <property type="entry name" value="SBP"/>
</dbReference>
<dbReference type="EMBL" id="JACJJC010000005">
    <property type="protein sequence ID" value="MBM6703739.1"/>
    <property type="molecule type" value="Genomic_DNA"/>
</dbReference>
<dbReference type="PANTHER" id="PTHR43649:SF31">
    <property type="entry name" value="SN-GLYCEROL-3-PHOSPHATE-BINDING PERIPLASMIC PROTEIN UGPB"/>
    <property type="match status" value="1"/>
</dbReference>
<name>A0ABS2DQX1_9BURK</name>
<dbReference type="NCBIfam" id="NF008211">
    <property type="entry name" value="PRK10974.1"/>
    <property type="match status" value="1"/>
</dbReference>
<evidence type="ECO:0000256" key="3">
    <source>
        <dbReference type="ARBA" id="ARBA00011557"/>
    </source>
</evidence>
<reference evidence="8 9" key="1">
    <citation type="journal article" date="2021" name="Sci. Rep.">
        <title>The distribution of antibiotic resistance genes in chicken gut microbiota commensals.</title>
        <authorList>
            <person name="Juricova H."/>
            <person name="Matiasovicova J."/>
            <person name="Kubasova T."/>
            <person name="Cejkova D."/>
            <person name="Rychlik I."/>
        </authorList>
    </citation>
    <scope>NUCLEOTIDE SEQUENCE [LARGE SCALE GENOMIC DNA]</scope>
    <source>
        <strain evidence="8 9">An829</strain>
    </source>
</reference>
<evidence type="ECO:0000256" key="4">
    <source>
        <dbReference type="ARBA" id="ARBA00017470"/>
    </source>
</evidence>
<evidence type="ECO:0000256" key="1">
    <source>
        <dbReference type="ARBA" id="ARBA00004418"/>
    </source>
</evidence>
<dbReference type="InterPro" id="IPR050490">
    <property type="entry name" value="Bact_solute-bd_prot1"/>
</dbReference>
<keyword evidence="5" id="KW-0813">Transport</keyword>
<accession>A0ABS2DQX1</accession>
<organism evidence="8 9">
    <name type="scientific">Sutterella massiliensis</name>
    <dbReference type="NCBI Taxonomy" id="1816689"/>
    <lineage>
        <taxon>Bacteria</taxon>
        <taxon>Pseudomonadati</taxon>
        <taxon>Pseudomonadota</taxon>
        <taxon>Betaproteobacteria</taxon>
        <taxon>Burkholderiales</taxon>
        <taxon>Sutterellaceae</taxon>
        <taxon>Sutterella</taxon>
    </lineage>
</organism>
<evidence type="ECO:0000256" key="7">
    <source>
        <dbReference type="SAM" id="SignalP"/>
    </source>
</evidence>
<comment type="subunit">
    <text evidence="3">The complex is composed of two ATP-binding proteins (UgpC), two transmembrane proteins (UgpA and UgpE) and a solute-binding protein (UgpB).</text>
</comment>
<keyword evidence="6 7" id="KW-0732">Signal</keyword>
<dbReference type="PANTHER" id="PTHR43649">
    <property type="entry name" value="ARABINOSE-BINDING PROTEIN-RELATED"/>
    <property type="match status" value="1"/>
</dbReference>
<comment type="similarity">
    <text evidence="2">Belongs to the bacterial solute-binding protein 1 family.</text>
</comment>
<gene>
    <name evidence="8" type="primary">ugpB</name>
    <name evidence="8" type="ORF">H6A60_04455</name>
</gene>
<comment type="subcellular location">
    <subcellularLocation>
        <location evidence="1">Periplasm</location>
    </subcellularLocation>
</comment>
<keyword evidence="9" id="KW-1185">Reference proteome</keyword>
<dbReference type="SUPFAM" id="SSF53850">
    <property type="entry name" value="Periplasmic binding protein-like II"/>
    <property type="match status" value="1"/>
</dbReference>